<reference evidence="2" key="1">
    <citation type="journal article" date="2021" name="PeerJ">
        <title>Extensive microbial diversity within the chicken gut microbiome revealed by metagenomics and culture.</title>
        <authorList>
            <person name="Gilroy R."/>
            <person name="Ravi A."/>
            <person name="Getino M."/>
            <person name="Pursley I."/>
            <person name="Horton D.L."/>
            <person name="Alikhan N.F."/>
            <person name="Baker D."/>
            <person name="Gharbi K."/>
            <person name="Hall N."/>
            <person name="Watson M."/>
            <person name="Adriaenssens E.M."/>
            <person name="Foster-Nyarko E."/>
            <person name="Jarju S."/>
            <person name="Secka A."/>
            <person name="Antonio M."/>
            <person name="Oren A."/>
            <person name="Chaudhuri R.R."/>
            <person name="La Ragione R."/>
            <person name="Hildebrand F."/>
            <person name="Pallen M.J."/>
        </authorList>
    </citation>
    <scope>NUCLEOTIDE SEQUENCE</scope>
    <source>
        <strain evidence="2">CHK165-8395</strain>
    </source>
</reference>
<feature type="signal peptide" evidence="1">
    <location>
        <begin position="1"/>
        <end position="23"/>
    </location>
</feature>
<keyword evidence="1" id="KW-0732">Signal</keyword>
<dbReference type="EMBL" id="DYXD01000029">
    <property type="protein sequence ID" value="HJF06816.1"/>
    <property type="molecule type" value="Genomic_DNA"/>
</dbReference>
<feature type="chain" id="PRO_5036719735" description="DUF4157 domain-containing protein" evidence="1">
    <location>
        <begin position="24"/>
        <end position="318"/>
    </location>
</feature>
<protein>
    <recommendedName>
        <fullName evidence="4">DUF4157 domain-containing protein</fullName>
    </recommendedName>
</protein>
<reference evidence="2" key="2">
    <citation type="submission" date="2021-09" db="EMBL/GenBank/DDBJ databases">
        <authorList>
            <person name="Gilroy R."/>
        </authorList>
    </citation>
    <scope>NUCLEOTIDE SEQUENCE</scope>
    <source>
        <strain evidence="2">CHK165-8395</strain>
    </source>
</reference>
<dbReference type="RefSeq" id="WP_239466334.1">
    <property type="nucleotide sequence ID" value="NZ_CALUHW010000010.1"/>
</dbReference>
<sequence>MKLTRTIIAICLCMVAVAGFAQKATNNPFFRFATKAEAQMLITDIDEYTNGWNQFDICSRLQNKEGRKSQLLTLAMSSVQNWSDTEKKKVTNAFNAIVASIKKQKLALSFPDEIILIKTSMQEEGGASAYTRKNWIAIGENVLNNTQDAQMQLLLAHELFHILTRHDLNFKKSVYQTIGFTVMDHEILFPTDILEKRISNPDISRYDSYAPLTVNGKTQNYTMMIYTDRPYEDGDFFDYIKIGLIPLNEQFIPIQENGETIIIPIEQAEDLYEKIGKNTDYVINPEEVLADNFAFMIVEKKDLPTPEVVNRMKEVLKK</sequence>
<organism evidence="2 3">
    <name type="scientific">Phocaeicola coprocola</name>
    <dbReference type="NCBI Taxonomy" id="310298"/>
    <lineage>
        <taxon>Bacteria</taxon>
        <taxon>Pseudomonadati</taxon>
        <taxon>Bacteroidota</taxon>
        <taxon>Bacteroidia</taxon>
        <taxon>Bacteroidales</taxon>
        <taxon>Bacteroidaceae</taxon>
        <taxon>Phocaeicola</taxon>
    </lineage>
</organism>
<accession>A0A921FBP6</accession>
<evidence type="ECO:0000313" key="2">
    <source>
        <dbReference type="EMBL" id="HJF06816.1"/>
    </source>
</evidence>
<evidence type="ECO:0008006" key="4">
    <source>
        <dbReference type="Google" id="ProtNLM"/>
    </source>
</evidence>
<proteinExistence type="predicted"/>
<dbReference type="Proteomes" id="UP000718012">
    <property type="component" value="Unassembled WGS sequence"/>
</dbReference>
<name>A0A921FBP6_9BACT</name>
<comment type="caution">
    <text evidence="2">The sequence shown here is derived from an EMBL/GenBank/DDBJ whole genome shotgun (WGS) entry which is preliminary data.</text>
</comment>
<dbReference type="AlphaFoldDB" id="A0A921FBP6"/>
<evidence type="ECO:0000256" key="1">
    <source>
        <dbReference type="SAM" id="SignalP"/>
    </source>
</evidence>
<evidence type="ECO:0000313" key="3">
    <source>
        <dbReference type="Proteomes" id="UP000718012"/>
    </source>
</evidence>
<gene>
    <name evidence="2" type="ORF">K8U81_01300</name>
</gene>